<proteinExistence type="predicted"/>
<accession>A0ACC2JVM4</accession>
<name>A0ACC2JVM4_9PEZI</name>
<evidence type="ECO:0000313" key="2">
    <source>
        <dbReference type="Proteomes" id="UP001153332"/>
    </source>
</evidence>
<reference evidence="1" key="1">
    <citation type="submission" date="2022-12" db="EMBL/GenBank/DDBJ databases">
        <title>Genome Sequence of Lasiodiplodia mahajangana.</title>
        <authorList>
            <person name="Buettner E."/>
        </authorList>
    </citation>
    <scope>NUCLEOTIDE SEQUENCE</scope>
    <source>
        <strain evidence="1">VT137</strain>
    </source>
</reference>
<sequence length="246" mass="27408">MAEGSVRNILSSMRRQSPSYEKLPNQDVRDVEASIPNIETSRAQKLPSQFGILILRIIVFFALLLGTSLVVVILMRALKPVSKASEHELILSCGHTPTEARNAGCRFEPMMSAWVPEICSFPELVSDNAGTFENWLFFSDEDITQPITGAELDGVRVGNYTKVFSSHGTGHDLHCLYAWRKLNLAVEKGAKFIDSKSRSLHHTTHCAKHIAQLLEEGAGFLPKDDGIRHVTAFPLLYLKCVPFMLE</sequence>
<dbReference type="Proteomes" id="UP001153332">
    <property type="component" value="Unassembled WGS sequence"/>
</dbReference>
<protein>
    <submittedName>
        <fullName evidence="1">Uncharacterized protein</fullName>
    </submittedName>
</protein>
<dbReference type="EMBL" id="JAPUUL010000287">
    <property type="protein sequence ID" value="KAJ8131455.1"/>
    <property type="molecule type" value="Genomic_DNA"/>
</dbReference>
<organism evidence="1 2">
    <name type="scientific">Lasiodiplodia mahajangana</name>
    <dbReference type="NCBI Taxonomy" id="1108764"/>
    <lineage>
        <taxon>Eukaryota</taxon>
        <taxon>Fungi</taxon>
        <taxon>Dikarya</taxon>
        <taxon>Ascomycota</taxon>
        <taxon>Pezizomycotina</taxon>
        <taxon>Dothideomycetes</taxon>
        <taxon>Dothideomycetes incertae sedis</taxon>
        <taxon>Botryosphaeriales</taxon>
        <taxon>Botryosphaeriaceae</taxon>
        <taxon>Lasiodiplodia</taxon>
    </lineage>
</organism>
<gene>
    <name evidence="1" type="ORF">O1611_g2174</name>
</gene>
<comment type="caution">
    <text evidence="1">The sequence shown here is derived from an EMBL/GenBank/DDBJ whole genome shotgun (WGS) entry which is preliminary data.</text>
</comment>
<keyword evidence="2" id="KW-1185">Reference proteome</keyword>
<evidence type="ECO:0000313" key="1">
    <source>
        <dbReference type="EMBL" id="KAJ8131455.1"/>
    </source>
</evidence>